<keyword evidence="10" id="KW-0175">Coiled coil</keyword>
<protein>
    <recommendedName>
        <fullName evidence="9">Golgi SNAP receptor complex member 1</fullName>
    </recommendedName>
</protein>
<evidence type="ECO:0000256" key="5">
    <source>
        <dbReference type="ARBA" id="ARBA00022927"/>
    </source>
</evidence>
<evidence type="ECO:0000256" key="2">
    <source>
        <dbReference type="ARBA" id="ARBA00008473"/>
    </source>
</evidence>
<dbReference type="Pfam" id="PF12352">
    <property type="entry name" value="V-SNARE_C"/>
    <property type="match status" value="1"/>
</dbReference>
<feature type="transmembrane region" description="Helical" evidence="11">
    <location>
        <begin position="209"/>
        <end position="226"/>
    </location>
</feature>
<evidence type="ECO:0000256" key="7">
    <source>
        <dbReference type="ARBA" id="ARBA00023034"/>
    </source>
</evidence>
<dbReference type="Proteomes" id="UP000241818">
    <property type="component" value="Unassembled WGS sequence"/>
</dbReference>
<dbReference type="RefSeq" id="XP_024721514.1">
    <property type="nucleotide sequence ID" value="XM_024863867.1"/>
</dbReference>
<evidence type="ECO:0000256" key="1">
    <source>
        <dbReference type="ARBA" id="ARBA00004409"/>
    </source>
</evidence>
<gene>
    <name evidence="12" type="ORF">M430DRAFT_18410</name>
</gene>
<dbReference type="GO" id="GO:0005484">
    <property type="term" value="F:SNAP receptor activity"/>
    <property type="evidence" value="ECO:0007669"/>
    <property type="project" value="TreeGrafter"/>
</dbReference>
<dbReference type="GO" id="GO:0048219">
    <property type="term" value="P:inter-Golgi cisterna vesicle-mediated transport"/>
    <property type="evidence" value="ECO:0007669"/>
    <property type="project" value="TreeGrafter"/>
</dbReference>
<reference evidence="12 13" key="1">
    <citation type="journal article" date="2018" name="New Phytol.">
        <title>Comparative genomics and transcriptomics depict ericoid mycorrhizal fungi as versatile saprotrophs and plant mutualists.</title>
        <authorList>
            <person name="Martino E."/>
            <person name="Morin E."/>
            <person name="Grelet G.A."/>
            <person name="Kuo A."/>
            <person name="Kohler A."/>
            <person name="Daghino S."/>
            <person name="Barry K.W."/>
            <person name="Cichocki N."/>
            <person name="Clum A."/>
            <person name="Dockter R.B."/>
            <person name="Hainaut M."/>
            <person name="Kuo R.C."/>
            <person name="LaButti K."/>
            <person name="Lindahl B.D."/>
            <person name="Lindquist E.A."/>
            <person name="Lipzen A."/>
            <person name="Khouja H.R."/>
            <person name="Magnuson J."/>
            <person name="Murat C."/>
            <person name="Ohm R.A."/>
            <person name="Singer S.W."/>
            <person name="Spatafora J.W."/>
            <person name="Wang M."/>
            <person name="Veneault-Fourrey C."/>
            <person name="Henrissat B."/>
            <person name="Grigoriev I.V."/>
            <person name="Martin F.M."/>
            <person name="Perotto S."/>
        </authorList>
    </citation>
    <scope>NUCLEOTIDE SEQUENCE [LARGE SCALE GENOMIC DNA]</scope>
    <source>
        <strain evidence="12 13">ATCC 22711</strain>
    </source>
</reference>
<keyword evidence="3 9" id="KW-0813">Transport</keyword>
<dbReference type="AlphaFoldDB" id="A0A2T3B3M9"/>
<accession>A0A2T3B3M9</accession>
<dbReference type="STRING" id="857342.A0A2T3B3M9"/>
<sequence>MASSTGTGWAQLRQQARSLETQTDTLFHTFSQFASVPNIPIKPSEDERQTESKIQEILEKRETLISQLSRLLDSEATLTASATKQNNLSRHREVLQEHRRELARLKSQLQEARNRANLLSNVRSDVNAYHSSNPEAAEAEYMIGERRRIDNSNNMTDSVLSQAYAVNESFVLQRETLASIQRRITGAASQVPGLNSLIGRISAKKRRDGIIMGSFIAFCFLMFLYFM</sequence>
<dbReference type="GO" id="GO:0006906">
    <property type="term" value="P:vesicle fusion"/>
    <property type="evidence" value="ECO:0007669"/>
    <property type="project" value="TreeGrafter"/>
</dbReference>
<dbReference type="GO" id="GO:0015031">
    <property type="term" value="P:protein transport"/>
    <property type="evidence" value="ECO:0007669"/>
    <property type="project" value="UniProtKB-KW"/>
</dbReference>
<keyword evidence="6 11" id="KW-1133">Transmembrane helix</keyword>
<dbReference type="EMBL" id="KZ679010">
    <property type="protein sequence ID" value="PSS20244.1"/>
    <property type="molecule type" value="Genomic_DNA"/>
</dbReference>
<name>A0A2T3B3M9_AMORE</name>
<dbReference type="GO" id="GO:0000139">
    <property type="term" value="C:Golgi membrane"/>
    <property type="evidence" value="ECO:0007669"/>
    <property type="project" value="UniProtKB-SubCell"/>
</dbReference>
<dbReference type="GO" id="GO:0005797">
    <property type="term" value="C:Golgi medial cisterna"/>
    <property type="evidence" value="ECO:0007669"/>
    <property type="project" value="TreeGrafter"/>
</dbReference>
<dbReference type="GO" id="GO:0005801">
    <property type="term" value="C:cis-Golgi network"/>
    <property type="evidence" value="ECO:0007669"/>
    <property type="project" value="InterPro"/>
</dbReference>
<organism evidence="12 13">
    <name type="scientific">Amorphotheca resinae ATCC 22711</name>
    <dbReference type="NCBI Taxonomy" id="857342"/>
    <lineage>
        <taxon>Eukaryota</taxon>
        <taxon>Fungi</taxon>
        <taxon>Dikarya</taxon>
        <taxon>Ascomycota</taxon>
        <taxon>Pezizomycotina</taxon>
        <taxon>Leotiomycetes</taxon>
        <taxon>Helotiales</taxon>
        <taxon>Amorphothecaceae</taxon>
        <taxon>Amorphotheca</taxon>
    </lineage>
</organism>
<evidence type="ECO:0000256" key="3">
    <source>
        <dbReference type="ARBA" id="ARBA00022448"/>
    </source>
</evidence>
<evidence type="ECO:0000256" key="8">
    <source>
        <dbReference type="ARBA" id="ARBA00023136"/>
    </source>
</evidence>
<comment type="subunit">
    <text evidence="9">Component of several multiprotein Golgi SNARE complexes.</text>
</comment>
<evidence type="ECO:0000256" key="4">
    <source>
        <dbReference type="ARBA" id="ARBA00022692"/>
    </source>
</evidence>
<evidence type="ECO:0000313" key="13">
    <source>
        <dbReference type="Proteomes" id="UP000241818"/>
    </source>
</evidence>
<comment type="subcellular location">
    <subcellularLocation>
        <location evidence="1">Golgi apparatus membrane</location>
        <topology evidence="1">Single-pass type IV membrane protein</topology>
    </subcellularLocation>
</comment>
<evidence type="ECO:0000256" key="6">
    <source>
        <dbReference type="ARBA" id="ARBA00022989"/>
    </source>
</evidence>
<dbReference type="GO" id="GO:0031201">
    <property type="term" value="C:SNARE complex"/>
    <property type="evidence" value="ECO:0007669"/>
    <property type="project" value="TreeGrafter"/>
</dbReference>
<keyword evidence="7 9" id="KW-0333">Golgi apparatus</keyword>
<keyword evidence="4 11" id="KW-0812">Transmembrane</keyword>
<dbReference type="PANTHER" id="PTHR21094">
    <property type="entry name" value="GOS-28 SNARE- RELATED"/>
    <property type="match status" value="1"/>
</dbReference>
<keyword evidence="9" id="KW-0931">ER-Golgi transport</keyword>
<evidence type="ECO:0000313" key="12">
    <source>
        <dbReference type="EMBL" id="PSS20244.1"/>
    </source>
</evidence>
<dbReference type="GeneID" id="36571948"/>
<evidence type="ECO:0000256" key="9">
    <source>
        <dbReference type="PIRNR" id="PIRNR027109"/>
    </source>
</evidence>
<proteinExistence type="inferred from homology"/>
<evidence type="ECO:0000256" key="11">
    <source>
        <dbReference type="SAM" id="Phobius"/>
    </source>
</evidence>
<comment type="function">
    <text evidence="9">Involved in transport from the ER to the Golgi apparatus as well as in intra-Golgi transport. It belongs to a super-family of proteins called t-SNAREs or soluble NSF (N-ethylmaleimide-sensitive factor) attachment protein receptor.</text>
</comment>
<feature type="coiled-coil region" evidence="10">
    <location>
        <begin position="81"/>
        <end position="122"/>
    </location>
</feature>
<keyword evidence="5 9" id="KW-0653">Protein transport</keyword>
<dbReference type="GO" id="GO:0006888">
    <property type="term" value="P:endoplasmic reticulum to Golgi vesicle-mediated transport"/>
    <property type="evidence" value="ECO:0007669"/>
    <property type="project" value="InterPro"/>
</dbReference>
<dbReference type="OrthoDB" id="422156at2759"/>
<dbReference type="PANTHER" id="PTHR21094:SF2">
    <property type="entry name" value="GOLGI SNAP RECEPTOR COMPLEX MEMBER 1"/>
    <property type="match status" value="1"/>
</dbReference>
<comment type="similarity">
    <text evidence="2 9">Belongs to the GOSR1 family.</text>
</comment>
<dbReference type="InterPro" id="IPR023601">
    <property type="entry name" value="Golgi_SNAP_su1"/>
</dbReference>
<dbReference type="InParanoid" id="A0A2T3B3M9"/>
<dbReference type="FunCoup" id="A0A2T3B3M9">
    <property type="interactions" value="851"/>
</dbReference>
<keyword evidence="13" id="KW-1185">Reference proteome</keyword>
<keyword evidence="8 9" id="KW-0472">Membrane</keyword>
<evidence type="ECO:0000256" key="10">
    <source>
        <dbReference type="SAM" id="Coils"/>
    </source>
</evidence>
<dbReference type="PIRSF" id="PIRSF027109">
    <property type="entry name" value="Golgi_SNARE"/>
    <property type="match status" value="1"/>
</dbReference>